<gene>
    <name evidence="2" type="ORF">T265_08923</name>
</gene>
<dbReference type="GeneID" id="20323102"/>
<comment type="similarity">
    <text evidence="1">Belongs to the troponin T family.</text>
</comment>
<keyword evidence="3" id="KW-1185">Reference proteome</keyword>
<dbReference type="STRING" id="6198.A0A074ZIH3"/>
<dbReference type="GO" id="GO:0006937">
    <property type="term" value="P:regulation of muscle contraction"/>
    <property type="evidence" value="ECO:0007669"/>
    <property type="project" value="InterPro"/>
</dbReference>
<dbReference type="InterPro" id="IPR038077">
    <property type="entry name" value="Troponin_sf"/>
</dbReference>
<dbReference type="EMBL" id="KL596864">
    <property type="protein sequence ID" value="KER23115.1"/>
    <property type="molecule type" value="Genomic_DNA"/>
</dbReference>
<dbReference type="AlphaFoldDB" id="A0A074ZIH3"/>
<dbReference type="InterPro" id="IPR001978">
    <property type="entry name" value="Troponin"/>
</dbReference>
<dbReference type="Proteomes" id="UP000054324">
    <property type="component" value="Unassembled WGS sequence"/>
</dbReference>
<dbReference type="KEGG" id="ovi:T265_08923"/>
<dbReference type="GO" id="GO:0045214">
    <property type="term" value="P:sarcomere organization"/>
    <property type="evidence" value="ECO:0007669"/>
    <property type="project" value="TreeGrafter"/>
</dbReference>
<dbReference type="GO" id="GO:0006936">
    <property type="term" value="P:muscle contraction"/>
    <property type="evidence" value="ECO:0007669"/>
    <property type="project" value="TreeGrafter"/>
</dbReference>
<dbReference type="Gene3D" id="1.20.5.350">
    <property type="match status" value="1"/>
</dbReference>
<organism evidence="2 3">
    <name type="scientific">Opisthorchis viverrini</name>
    <name type="common">Southeast Asian liver fluke</name>
    <dbReference type="NCBI Taxonomy" id="6198"/>
    <lineage>
        <taxon>Eukaryota</taxon>
        <taxon>Metazoa</taxon>
        <taxon>Spiralia</taxon>
        <taxon>Lophotrochozoa</taxon>
        <taxon>Platyhelminthes</taxon>
        <taxon>Trematoda</taxon>
        <taxon>Digenea</taxon>
        <taxon>Opisthorchiida</taxon>
        <taxon>Opisthorchiata</taxon>
        <taxon>Opisthorchiidae</taxon>
        <taxon>Opisthorchis</taxon>
    </lineage>
</organism>
<dbReference type="CTD" id="20323102"/>
<evidence type="ECO:0000313" key="2">
    <source>
        <dbReference type="EMBL" id="KER23115.1"/>
    </source>
</evidence>
<dbReference type="Pfam" id="PF00992">
    <property type="entry name" value="Troponin"/>
    <property type="match status" value="1"/>
</dbReference>
<proteinExistence type="inferred from homology"/>
<evidence type="ECO:0000256" key="1">
    <source>
        <dbReference type="ARBA" id="ARBA00008330"/>
    </source>
</evidence>
<dbReference type="PANTHER" id="PTHR11521">
    <property type="entry name" value="TROPONIN T"/>
    <property type="match status" value="1"/>
</dbReference>
<protein>
    <submittedName>
        <fullName evidence="2">Uncharacterized protein</fullName>
    </submittedName>
</protein>
<name>A0A074ZIH3_OPIVI</name>
<dbReference type="RefSeq" id="XP_009173126.1">
    <property type="nucleotide sequence ID" value="XM_009174862.1"/>
</dbReference>
<dbReference type="OrthoDB" id="371899at2759"/>
<reference evidence="2 3" key="1">
    <citation type="submission" date="2013-11" db="EMBL/GenBank/DDBJ databases">
        <title>Opisthorchis viverrini - life in the bile duct.</title>
        <authorList>
            <person name="Young N.D."/>
            <person name="Nagarajan N."/>
            <person name="Lin S.J."/>
            <person name="Korhonen P.K."/>
            <person name="Jex A.R."/>
            <person name="Hall R.S."/>
            <person name="Safavi-Hemami H."/>
            <person name="Kaewkong W."/>
            <person name="Bertrand D."/>
            <person name="Gao S."/>
            <person name="Seet Q."/>
            <person name="Wongkham S."/>
            <person name="Teh B.T."/>
            <person name="Wongkham C."/>
            <person name="Intapan P.M."/>
            <person name="Maleewong W."/>
            <person name="Yang X."/>
            <person name="Hu M."/>
            <person name="Wang Z."/>
            <person name="Hofmann A."/>
            <person name="Sternberg P.W."/>
            <person name="Tan P."/>
            <person name="Wang J."/>
            <person name="Gasser R.B."/>
        </authorList>
    </citation>
    <scope>NUCLEOTIDE SEQUENCE [LARGE SCALE GENOMIC DNA]</scope>
</reference>
<sequence>MSQNILNIVYFITFHPVPGYISQSDSEEEERRAEEERKRREEEARREEVAQERQRKQQEKQRQEAEASKKQRKPGQKRKGLGGLSKEKKRMLKQLIMQKAAEIMKAERKKEQEKRDEYVRNKIGTLSLDGLNENDLRAKVQKLHEQLRQLEGEKYDWEEKLRRQDVEIIEMTVKANDNKGKFVKPVLKKVSKTESHMARFEKKEGSGHTLSSFRSQLKSTGHSKYALEEKDESGGELCLVSLCVNMSFNHVFSFFCNRKLAGSNRRKKKRQHLLQHNRGGRWPILSSFFLGFLSCRVVRCLLQVSPRARADFSSPPLTPALPFLPINPRKSLNPGAMYVRRNRTVPYTQIVFAISLFSSCDRDV</sequence>
<dbReference type="InterPro" id="IPR027707">
    <property type="entry name" value="TNNT"/>
</dbReference>
<dbReference type="PANTHER" id="PTHR11521:SF1">
    <property type="entry name" value="TROPONIN T, SKELETAL MUSCLE"/>
    <property type="match status" value="1"/>
</dbReference>
<dbReference type="GO" id="GO:0005861">
    <property type="term" value="C:troponin complex"/>
    <property type="evidence" value="ECO:0007669"/>
    <property type="project" value="InterPro"/>
</dbReference>
<accession>A0A074ZIH3</accession>
<dbReference type="GO" id="GO:0005523">
    <property type="term" value="F:tropomyosin binding"/>
    <property type="evidence" value="ECO:0007669"/>
    <property type="project" value="TreeGrafter"/>
</dbReference>
<dbReference type="SUPFAM" id="SSF90250">
    <property type="entry name" value="Troponin coil-coiled subunits"/>
    <property type="match status" value="1"/>
</dbReference>
<evidence type="ECO:0000313" key="3">
    <source>
        <dbReference type="Proteomes" id="UP000054324"/>
    </source>
</evidence>